<dbReference type="FunFam" id="2.40.10.10:FF:000068">
    <property type="entry name" value="transmembrane protease serine 2"/>
    <property type="match status" value="1"/>
</dbReference>
<dbReference type="GO" id="GO:0006508">
    <property type="term" value="P:proteolysis"/>
    <property type="evidence" value="ECO:0007669"/>
    <property type="project" value="InterPro"/>
</dbReference>
<dbReference type="SMART" id="SM00020">
    <property type="entry name" value="Tryp_SPc"/>
    <property type="match status" value="1"/>
</dbReference>
<comment type="caution">
    <text evidence="4">The sequence shown here is derived from an EMBL/GenBank/DDBJ whole genome shotgun (WGS) entry which is preliminary data.</text>
</comment>
<dbReference type="InterPro" id="IPR009003">
    <property type="entry name" value="Peptidase_S1_PA"/>
</dbReference>
<dbReference type="InterPro" id="IPR043504">
    <property type="entry name" value="Peptidase_S1_PA_chymotrypsin"/>
</dbReference>
<feature type="domain" description="Peptidase S1" evidence="3">
    <location>
        <begin position="49"/>
        <end position="278"/>
    </location>
</feature>
<keyword evidence="1" id="KW-1015">Disulfide bond</keyword>
<proteinExistence type="inferred from homology"/>
<gene>
    <name evidence="4" type="ORF">O3P69_001529</name>
</gene>
<comment type="similarity">
    <text evidence="2">Belongs to the peptidase S1 family. CLIP subfamily.</text>
</comment>
<accession>A0AAW0UY10</accession>
<dbReference type="EMBL" id="JARAKH010000003">
    <property type="protein sequence ID" value="KAK8405014.1"/>
    <property type="molecule type" value="Genomic_DNA"/>
</dbReference>
<evidence type="ECO:0000259" key="3">
    <source>
        <dbReference type="PROSITE" id="PS50240"/>
    </source>
</evidence>
<sequence length="279" mass="30257">MSPFRQGGTVIKYKTEFSFSLAFIVTGWNKTCKFYLEKFIGSAVPSQRIVGGDFTEEGDFPEMVSVYSDPLIGSKQHLCGGIILNDNHVLTTATCVHNRNSLYVMGAGVNLENETGYEEHKAVSMVIVHPDYDSVTKAHDLAVLKLNHNFVFVTGLVTPAVLPAPETAEPTTGTHMTAVGWGKDGPDGEMQMMQKAVNLTYLSREECSVIFGTFVQPNEGCLEGSDGEGVCIGDEGGLVEDAHGTAMAIVSWHVSCDAFPAVVTLLAPYHEWITSHFDT</sequence>
<evidence type="ECO:0000256" key="2">
    <source>
        <dbReference type="ARBA" id="ARBA00024195"/>
    </source>
</evidence>
<dbReference type="SUPFAM" id="SSF50494">
    <property type="entry name" value="Trypsin-like serine proteases"/>
    <property type="match status" value="1"/>
</dbReference>
<dbReference type="AlphaFoldDB" id="A0AAW0UY10"/>
<dbReference type="Pfam" id="PF00089">
    <property type="entry name" value="Trypsin"/>
    <property type="match status" value="1"/>
</dbReference>
<evidence type="ECO:0000313" key="5">
    <source>
        <dbReference type="Proteomes" id="UP001487740"/>
    </source>
</evidence>
<dbReference type="CDD" id="cd00190">
    <property type="entry name" value="Tryp_SPc"/>
    <property type="match status" value="1"/>
</dbReference>
<reference evidence="4 5" key="1">
    <citation type="submission" date="2023-03" db="EMBL/GenBank/DDBJ databases">
        <title>High-quality genome of Scylla paramamosain provides insights in environmental adaptation.</title>
        <authorList>
            <person name="Zhang L."/>
        </authorList>
    </citation>
    <scope>NUCLEOTIDE SEQUENCE [LARGE SCALE GENOMIC DNA]</scope>
    <source>
        <strain evidence="4">LZ_2023a</strain>
        <tissue evidence="4">Muscle</tissue>
    </source>
</reference>
<evidence type="ECO:0000313" key="4">
    <source>
        <dbReference type="EMBL" id="KAK8405014.1"/>
    </source>
</evidence>
<dbReference type="InterPro" id="IPR001254">
    <property type="entry name" value="Trypsin_dom"/>
</dbReference>
<dbReference type="Proteomes" id="UP001487740">
    <property type="component" value="Unassembled WGS sequence"/>
</dbReference>
<dbReference type="InterPro" id="IPR051487">
    <property type="entry name" value="Ser/Thr_Proteases_Immune/Dev"/>
</dbReference>
<keyword evidence="5" id="KW-1185">Reference proteome</keyword>
<name>A0AAW0UY10_SCYPA</name>
<dbReference type="GO" id="GO:0004252">
    <property type="term" value="F:serine-type endopeptidase activity"/>
    <property type="evidence" value="ECO:0007669"/>
    <property type="project" value="InterPro"/>
</dbReference>
<dbReference type="PRINTS" id="PR00722">
    <property type="entry name" value="CHYMOTRYPSIN"/>
</dbReference>
<protein>
    <recommendedName>
        <fullName evidence="3">Peptidase S1 domain-containing protein</fullName>
    </recommendedName>
</protein>
<dbReference type="PANTHER" id="PTHR24256">
    <property type="entry name" value="TRYPTASE-RELATED"/>
    <property type="match status" value="1"/>
</dbReference>
<dbReference type="Gene3D" id="2.40.10.10">
    <property type="entry name" value="Trypsin-like serine proteases"/>
    <property type="match status" value="1"/>
</dbReference>
<organism evidence="4 5">
    <name type="scientific">Scylla paramamosain</name>
    <name type="common">Mud crab</name>
    <dbReference type="NCBI Taxonomy" id="85552"/>
    <lineage>
        <taxon>Eukaryota</taxon>
        <taxon>Metazoa</taxon>
        <taxon>Ecdysozoa</taxon>
        <taxon>Arthropoda</taxon>
        <taxon>Crustacea</taxon>
        <taxon>Multicrustacea</taxon>
        <taxon>Malacostraca</taxon>
        <taxon>Eumalacostraca</taxon>
        <taxon>Eucarida</taxon>
        <taxon>Decapoda</taxon>
        <taxon>Pleocyemata</taxon>
        <taxon>Brachyura</taxon>
        <taxon>Eubrachyura</taxon>
        <taxon>Portunoidea</taxon>
        <taxon>Portunidae</taxon>
        <taxon>Portuninae</taxon>
        <taxon>Scylla</taxon>
    </lineage>
</organism>
<dbReference type="PROSITE" id="PS50240">
    <property type="entry name" value="TRYPSIN_DOM"/>
    <property type="match status" value="1"/>
</dbReference>
<dbReference type="InterPro" id="IPR001314">
    <property type="entry name" value="Peptidase_S1A"/>
</dbReference>
<evidence type="ECO:0000256" key="1">
    <source>
        <dbReference type="ARBA" id="ARBA00023157"/>
    </source>
</evidence>